<protein>
    <submittedName>
        <fullName evidence="1">Uncharacterized protein</fullName>
    </submittedName>
</protein>
<evidence type="ECO:0000313" key="1">
    <source>
        <dbReference type="EMBL" id="ACU20066.1"/>
    </source>
</evidence>
<proteinExistence type="evidence at transcript level"/>
<sequence>MEASRATEFAEPVVTIGFVQKSMVLCFFRGKISRNCTSQFSSFPKVLISYVPLFFFHCWLRFQKQNHRNSVNNLVELGFISRVCIP</sequence>
<reference evidence="1" key="1">
    <citation type="submission" date="2009-08" db="EMBL/GenBank/DDBJ databases">
        <authorList>
            <person name="Cheung F."/>
            <person name="Xiao Y."/>
            <person name="Chan A."/>
            <person name="Moskal W."/>
            <person name="Town C.D."/>
        </authorList>
    </citation>
    <scope>NUCLEOTIDE SEQUENCE</scope>
</reference>
<accession>C6TE14</accession>
<organism evidence="1">
    <name type="scientific">Glycine max</name>
    <name type="common">Soybean</name>
    <name type="synonym">Glycine hispida</name>
    <dbReference type="NCBI Taxonomy" id="3847"/>
    <lineage>
        <taxon>Eukaryota</taxon>
        <taxon>Viridiplantae</taxon>
        <taxon>Streptophyta</taxon>
        <taxon>Embryophyta</taxon>
        <taxon>Tracheophyta</taxon>
        <taxon>Spermatophyta</taxon>
        <taxon>Magnoliopsida</taxon>
        <taxon>eudicotyledons</taxon>
        <taxon>Gunneridae</taxon>
        <taxon>Pentapetalae</taxon>
        <taxon>rosids</taxon>
        <taxon>fabids</taxon>
        <taxon>Fabales</taxon>
        <taxon>Fabaceae</taxon>
        <taxon>Papilionoideae</taxon>
        <taxon>50 kb inversion clade</taxon>
        <taxon>NPAAA clade</taxon>
        <taxon>indigoferoid/millettioid clade</taxon>
        <taxon>Phaseoleae</taxon>
        <taxon>Glycine</taxon>
        <taxon>Glycine subgen. Soja</taxon>
    </lineage>
</organism>
<dbReference type="ExpressionAtlas" id="C6TE14">
    <property type="expression patterns" value="baseline and differential"/>
</dbReference>
<name>C6TE14_SOYBN</name>
<dbReference type="EMBL" id="BT095832">
    <property type="protein sequence ID" value="ACU20066.1"/>
    <property type="molecule type" value="mRNA"/>
</dbReference>
<dbReference type="AlphaFoldDB" id="C6TE14"/>